<reference evidence="4" key="1">
    <citation type="submission" date="2020-01" db="EMBL/GenBank/DDBJ databases">
        <authorList>
            <person name="Mishra B."/>
        </authorList>
    </citation>
    <scope>NUCLEOTIDE SEQUENCE [LARGE SCALE GENOMIC DNA]</scope>
</reference>
<dbReference type="Proteomes" id="UP000467841">
    <property type="component" value="Unassembled WGS sequence"/>
</dbReference>
<dbReference type="InterPro" id="IPR002885">
    <property type="entry name" value="PPR_rpt"/>
</dbReference>
<dbReference type="OrthoDB" id="185373at2759"/>
<dbReference type="PROSITE" id="PS51375">
    <property type="entry name" value="PPR"/>
    <property type="match status" value="9"/>
</dbReference>
<dbReference type="InterPro" id="IPR011990">
    <property type="entry name" value="TPR-like_helical_dom_sf"/>
</dbReference>
<feature type="repeat" description="PPR" evidence="3">
    <location>
        <begin position="101"/>
        <end position="135"/>
    </location>
</feature>
<keyword evidence="5" id="KW-1185">Reference proteome</keyword>
<protein>
    <recommendedName>
        <fullName evidence="6">Pentacotripeptide-repeat region of PRORP domain-containing protein</fullName>
    </recommendedName>
</protein>
<gene>
    <name evidence="4" type="ORF">MERR_LOCUS26258</name>
</gene>
<feature type="repeat" description="PPR" evidence="3">
    <location>
        <begin position="310"/>
        <end position="344"/>
    </location>
</feature>
<evidence type="ECO:0000313" key="5">
    <source>
        <dbReference type="Proteomes" id="UP000467841"/>
    </source>
</evidence>
<feature type="repeat" description="PPR" evidence="3">
    <location>
        <begin position="415"/>
        <end position="449"/>
    </location>
</feature>
<dbReference type="NCBIfam" id="TIGR00756">
    <property type="entry name" value="PPR"/>
    <property type="match status" value="9"/>
</dbReference>
<sequence length="591" mass="66373">MIRASFGTATALIHTHTHGGAQSRPLQNNTREVIHCPEAWLVKIVSTLFVYRVPDSDLCFCYLSKNLNPFIAFEVVKKLDNPHIGFRFWEFSRFKLNIRHSFNTYNLLTRSLCKAGLHDLAGKVFDCMKTDGVSPNRQLLSFLVASFAEKGKLHFATALLLQSYEIEGSSMVVNSLLNTLVKLNRVEDAMDVFDKHLKFQSCIDTWTFNILIKGLCGLGNVDKALELLGEMSSFGCSPDIVTYNTLIGGFCKRNELKKANEIFNEVKTRDGCSPDVVTYTSMMSGYCKAGEMKEASLLLDEMVGLGMYPSNITFNVLVDGYVKAGEMCDAEMVREKMVSFGCLPDVVTFTSLIEGYCRVGELKRGFSLWEEMNAKGMFPNAFTYSILINALCRENRLVKARELLRQLACKDIVPRPFLFNPVIDGFCKAGKVNEANVIVEELERKRCKPDKITFTILIIGHCMKGRMCEAVSIFHKMVAIGCSPDEITVSSLFSCLLKAGMAKEAYQLNKIAVKGQRSDVEAPVETKTANACSAGVIGSRTDKQTKTHNFRGEELRRSSACFWQPNVLRQWQYQLRSKKLHSSKNQARKTQ</sequence>
<dbReference type="PANTHER" id="PTHR47941">
    <property type="entry name" value="PENTATRICOPEPTIDE REPEAT-CONTAINING PROTEIN 3, MITOCHONDRIAL"/>
    <property type="match status" value="1"/>
</dbReference>
<evidence type="ECO:0000313" key="4">
    <source>
        <dbReference type="EMBL" id="CAA7039023.1"/>
    </source>
</evidence>
<dbReference type="Pfam" id="PF01535">
    <property type="entry name" value="PPR"/>
    <property type="match status" value="3"/>
</dbReference>
<dbReference type="Pfam" id="PF12854">
    <property type="entry name" value="PPR_1"/>
    <property type="match status" value="1"/>
</dbReference>
<dbReference type="AlphaFoldDB" id="A0A6D2JP29"/>
<evidence type="ECO:0000256" key="1">
    <source>
        <dbReference type="ARBA" id="ARBA00007626"/>
    </source>
</evidence>
<feature type="repeat" description="PPR" evidence="3">
    <location>
        <begin position="380"/>
        <end position="414"/>
    </location>
</feature>
<dbReference type="Gene3D" id="1.25.40.10">
    <property type="entry name" value="Tetratricopeptide repeat domain"/>
    <property type="match status" value="6"/>
</dbReference>
<organism evidence="4 5">
    <name type="scientific">Microthlaspi erraticum</name>
    <dbReference type="NCBI Taxonomy" id="1685480"/>
    <lineage>
        <taxon>Eukaryota</taxon>
        <taxon>Viridiplantae</taxon>
        <taxon>Streptophyta</taxon>
        <taxon>Embryophyta</taxon>
        <taxon>Tracheophyta</taxon>
        <taxon>Spermatophyta</taxon>
        <taxon>Magnoliopsida</taxon>
        <taxon>eudicotyledons</taxon>
        <taxon>Gunneridae</taxon>
        <taxon>Pentapetalae</taxon>
        <taxon>rosids</taxon>
        <taxon>malvids</taxon>
        <taxon>Brassicales</taxon>
        <taxon>Brassicaceae</taxon>
        <taxon>Coluteocarpeae</taxon>
        <taxon>Microthlaspi</taxon>
    </lineage>
</organism>
<accession>A0A6D2JP29</accession>
<dbReference type="Pfam" id="PF13041">
    <property type="entry name" value="PPR_2"/>
    <property type="match status" value="3"/>
</dbReference>
<comment type="caution">
    <text evidence="4">The sequence shown here is derived from an EMBL/GenBank/DDBJ whole genome shotgun (WGS) entry which is preliminary data.</text>
</comment>
<feature type="repeat" description="PPR" evidence="3">
    <location>
        <begin position="275"/>
        <end position="309"/>
    </location>
</feature>
<feature type="repeat" description="PPR" evidence="3">
    <location>
        <begin position="345"/>
        <end position="379"/>
    </location>
</feature>
<evidence type="ECO:0000256" key="3">
    <source>
        <dbReference type="PROSITE-ProRule" id="PRU00708"/>
    </source>
</evidence>
<evidence type="ECO:0008006" key="6">
    <source>
        <dbReference type="Google" id="ProtNLM"/>
    </source>
</evidence>
<feature type="repeat" description="PPR" evidence="3">
    <location>
        <begin position="239"/>
        <end position="274"/>
    </location>
</feature>
<feature type="repeat" description="PPR" evidence="3">
    <location>
        <begin position="450"/>
        <end position="484"/>
    </location>
</feature>
<name>A0A6D2JP29_9BRAS</name>
<keyword evidence="2" id="KW-0677">Repeat</keyword>
<proteinExistence type="inferred from homology"/>
<evidence type="ECO:0000256" key="2">
    <source>
        <dbReference type="ARBA" id="ARBA00022737"/>
    </source>
</evidence>
<dbReference type="EMBL" id="CACVBM020001204">
    <property type="protein sequence ID" value="CAA7039023.1"/>
    <property type="molecule type" value="Genomic_DNA"/>
</dbReference>
<comment type="similarity">
    <text evidence="1">Belongs to the PPR family. P subfamily.</text>
</comment>
<feature type="repeat" description="PPR" evidence="3">
    <location>
        <begin position="204"/>
        <end position="238"/>
    </location>
</feature>